<dbReference type="SUPFAM" id="SSF53474">
    <property type="entry name" value="alpha/beta-Hydrolases"/>
    <property type="match status" value="1"/>
</dbReference>
<feature type="transmembrane region" description="Helical" evidence="1">
    <location>
        <begin position="42"/>
        <end position="69"/>
    </location>
</feature>
<dbReference type="PANTHER" id="PTHR37471:SF1">
    <property type="entry name" value="AB HYDROLASE-1 DOMAIN-CONTAINING PROTEIN"/>
    <property type="match status" value="1"/>
</dbReference>
<evidence type="ECO:0000256" key="1">
    <source>
        <dbReference type="SAM" id="Phobius"/>
    </source>
</evidence>
<evidence type="ECO:0000313" key="2">
    <source>
        <dbReference type="EMBL" id="KIR46853.1"/>
    </source>
</evidence>
<protein>
    <submittedName>
        <fullName evidence="2">Uncharacterized protein</fullName>
    </submittedName>
</protein>
<dbReference type="EMBL" id="KN847982">
    <property type="protein sequence ID" value="KIR46853.1"/>
    <property type="molecule type" value="Genomic_DNA"/>
</dbReference>
<name>A0A0D0UEY6_CRYGA</name>
<organism evidence="2">
    <name type="scientific">Cryptococcus bacillisporus CA1280</name>
    <dbReference type="NCBI Taxonomy" id="1296109"/>
    <lineage>
        <taxon>Eukaryota</taxon>
        <taxon>Fungi</taxon>
        <taxon>Dikarya</taxon>
        <taxon>Basidiomycota</taxon>
        <taxon>Agaricomycotina</taxon>
        <taxon>Tremellomycetes</taxon>
        <taxon>Tremellales</taxon>
        <taxon>Cryptococcaceae</taxon>
        <taxon>Cryptococcus</taxon>
        <taxon>Cryptococcus gattii species complex</taxon>
    </lineage>
</organism>
<keyword evidence="1" id="KW-1133">Transmembrane helix</keyword>
<dbReference type="PANTHER" id="PTHR37471">
    <property type="entry name" value="UNNAMED PRODUCT"/>
    <property type="match status" value="1"/>
</dbReference>
<feature type="transmembrane region" description="Helical" evidence="1">
    <location>
        <begin position="76"/>
        <end position="97"/>
    </location>
</feature>
<dbReference type="HOGENOM" id="CLU_028357_0_0_1"/>
<keyword evidence="1" id="KW-0812">Transmembrane</keyword>
<sequence>MSVADTDEVDDHLLLFDLPQLTPLPDEEYPRQLEERKPDRGYYVAMGLVLMVWMITPLSCAYLLWFILLSPYPHSLTATLFAAYALTEALFAIYLSYLNSSVQRPSPPSNVSDEFRTALIQRVFHSGLRYPIPPKGVLAHNDVDPARRDVVAGRAEEDYQKGFISAAELHHIRDREYEESVGLRERQRTGRMTHAERAVIDAFVEEDKGDREKMLRDQIEGNVKPMEEECGYEGIIRNGKIVKLHRWDRRAIEFRERLRTWFNHAPWESIKKMNIQIWLAWSCYGSPLEDVRANKEQSAFINLATELLEARTGVDFEEGFTSKVDVMRLTLDPVNARSRPLILYALTNVMNFWLRRVVYPYQGMGLYREGDIEYLIRIPKNWTPDKGRKIPNAMPVVYLHGLGFGLLQSHLLIKHLIQSLPTHPLLIPLSPHTSQALFHHRHLQPWTRVELITAMKNICRKWGFWDGDDDQSKAPGEGGDDREEAIGGVSMLSHSNGSVGHAWILKDCPSLIRRSTFVDPVVFCLWEGDVCHSFCYRKPSTALELLLYYFIAAEVGIANYIQRNFDWTENTLFIEEIPHATDPKKTAFFLGGQDMIIDAARVRKYLERHGVTSGLHWDTTAGHGDGLIGQARDRVVMFVGTGTTKWQNWLGTGRRRHSLGMKDLRETGGIRKNE</sequence>
<proteinExistence type="predicted"/>
<reference evidence="2" key="1">
    <citation type="submission" date="2015-01" db="EMBL/GenBank/DDBJ databases">
        <title>The Genome Sequence of Cryptococcus gattii CA1280.</title>
        <authorList>
            <consortium name="The Broad Institute Genomics Platform"/>
            <person name="Cuomo C."/>
            <person name="Litvintseva A."/>
            <person name="Chen Y."/>
            <person name="Heitman J."/>
            <person name="Sun S."/>
            <person name="Springer D."/>
            <person name="Dromer F."/>
            <person name="Young S."/>
            <person name="Zeng Q."/>
            <person name="Gargeya S."/>
            <person name="Abouelleil A."/>
            <person name="Alvarado L."/>
            <person name="Chapman S.B."/>
            <person name="Gainer-Dewar J."/>
            <person name="Goldberg J."/>
            <person name="Griggs A."/>
            <person name="Gujja S."/>
            <person name="Hansen M."/>
            <person name="Howarth C."/>
            <person name="Imamovic A."/>
            <person name="Larimer J."/>
            <person name="Murphy C."/>
            <person name="Naylor J."/>
            <person name="Pearson M."/>
            <person name="Priest M."/>
            <person name="Roberts A."/>
            <person name="Saif S."/>
            <person name="Shea T."/>
            <person name="Sykes S."/>
            <person name="Wortman J."/>
            <person name="Nusbaum C."/>
            <person name="Birren B."/>
        </authorList>
    </citation>
    <scope>NUCLEOTIDE SEQUENCE [LARGE SCALE GENOMIC DNA]</scope>
    <source>
        <strain evidence="2">CA1280</strain>
    </source>
</reference>
<gene>
    <name evidence="2" type="ORF">I312_03744</name>
</gene>
<dbReference type="AlphaFoldDB" id="A0A0D0UEY6"/>
<dbReference type="InterPro" id="IPR029058">
    <property type="entry name" value="AB_hydrolase_fold"/>
</dbReference>
<accession>A0A0D0UEY6</accession>
<keyword evidence="1" id="KW-0472">Membrane</keyword>
<dbReference type="OrthoDB" id="6431331at2759"/>